<name>A0A9Q0JRZ3_9MAGN</name>
<evidence type="ECO:0000313" key="7">
    <source>
        <dbReference type="Proteomes" id="UP001141806"/>
    </source>
</evidence>
<sequence length="430" mass="47916">MQPSQQHSRINLADLKAQIVKKLGPERSKRYFHYLNGLLSLKLSKIEFDKLCYRTLGRENLPLHNQLIRSILKNVCHSKVPPPVYEKEVWKSAVAAQKKSPSREDGYHQSVPPPTQTQSSTLLIWSNGDVPVNVPRKGKSGIRDRNLKDRPSPLGPNGKLEFPSQQSTTADDRIKVIMENGDLYPCDFQRPVHHQQGLAEQPENEREVSLEHPMKKPRMKRSQDDLVSVHSKGQLEVVVVEDGEEVEQANISSSSRSPLRAPLGIPLCFASIGGARRALPVPSSIASYYDNGGLSDTRTLKKRMEQIAGAQGLEGVSTDSANLLNNGLDAYLKRLIRSCIELVGAGSGHVPSVQSVYKQQPQGKVINGIWPGNQSQMQSNCGPLEGTRERRSCYPISLLDFKVAMELNPQQLGEDWPLLLEKICMHSFEE</sequence>
<dbReference type="GO" id="GO:0003713">
    <property type="term" value="F:transcription coactivator activity"/>
    <property type="evidence" value="ECO:0007669"/>
    <property type="project" value="TreeGrafter"/>
</dbReference>
<keyword evidence="4" id="KW-0539">Nucleus</keyword>
<feature type="region of interest" description="Disordered" evidence="5">
    <location>
        <begin position="96"/>
        <end position="120"/>
    </location>
</feature>
<evidence type="ECO:0008006" key="8">
    <source>
        <dbReference type="Google" id="ProtNLM"/>
    </source>
</evidence>
<dbReference type="GO" id="GO:0006357">
    <property type="term" value="P:regulation of transcription by RNA polymerase II"/>
    <property type="evidence" value="ECO:0007669"/>
    <property type="project" value="TreeGrafter"/>
</dbReference>
<keyword evidence="2" id="KW-0805">Transcription regulation</keyword>
<feature type="region of interest" description="Disordered" evidence="5">
    <location>
        <begin position="132"/>
        <end position="169"/>
    </location>
</feature>
<reference evidence="6" key="1">
    <citation type="journal article" date="2023" name="Plant J.">
        <title>The genome of the king protea, Protea cynaroides.</title>
        <authorList>
            <person name="Chang J."/>
            <person name="Duong T.A."/>
            <person name="Schoeman C."/>
            <person name="Ma X."/>
            <person name="Roodt D."/>
            <person name="Barker N."/>
            <person name="Li Z."/>
            <person name="Van de Peer Y."/>
            <person name="Mizrachi E."/>
        </authorList>
    </citation>
    <scope>NUCLEOTIDE SEQUENCE</scope>
    <source>
        <tissue evidence="6">Young leaves</tissue>
    </source>
</reference>
<dbReference type="GO" id="GO:0000124">
    <property type="term" value="C:SAGA complex"/>
    <property type="evidence" value="ECO:0007669"/>
    <property type="project" value="UniProtKB-ARBA"/>
</dbReference>
<feature type="region of interest" description="Disordered" evidence="5">
    <location>
        <begin position="195"/>
        <end position="227"/>
    </location>
</feature>
<comment type="caution">
    <text evidence="6">The sequence shown here is derived from an EMBL/GenBank/DDBJ whole genome shotgun (WGS) entry which is preliminary data.</text>
</comment>
<evidence type="ECO:0000313" key="6">
    <source>
        <dbReference type="EMBL" id="KAJ4950659.1"/>
    </source>
</evidence>
<accession>A0A9Q0JRZ3</accession>
<evidence type="ECO:0000256" key="4">
    <source>
        <dbReference type="ARBA" id="ARBA00023242"/>
    </source>
</evidence>
<dbReference type="AlphaFoldDB" id="A0A9Q0JRZ3"/>
<keyword evidence="7" id="KW-1185">Reference proteome</keyword>
<proteinExistence type="predicted"/>
<comment type="subcellular location">
    <subcellularLocation>
        <location evidence="1">Nucleus</location>
    </subcellularLocation>
</comment>
<dbReference type="EMBL" id="JAMYWD010000012">
    <property type="protein sequence ID" value="KAJ4950659.1"/>
    <property type="molecule type" value="Genomic_DNA"/>
</dbReference>
<dbReference type="PANTHER" id="PTHR21277">
    <property type="entry name" value="TRANSCRIPTIONAL ADAPTER 1"/>
    <property type="match status" value="1"/>
</dbReference>
<dbReference type="Proteomes" id="UP001141806">
    <property type="component" value="Unassembled WGS sequence"/>
</dbReference>
<dbReference type="OrthoDB" id="10264870at2759"/>
<feature type="compositionally biased region" description="Basic and acidic residues" evidence="5">
    <location>
        <begin position="141"/>
        <end position="151"/>
    </location>
</feature>
<evidence type="ECO:0000256" key="3">
    <source>
        <dbReference type="ARBA" id="ARBA00023163"/>
    </source>
</evidence>
<dbReference type="GO" id="GO:0005634">
    <property type="term" value="C:nucleus"/>
    <property type="evidence" value="ECO:0007669"/>
    <property type="project" value="UniProtKB-SubCell"/>
</dbReference>
<dbReference type="PANTHER" id="PTHR21277:SF5">
    <property type="entry name" value="TRANSCRIPTIONAL ADAPTER 1"/>
    <property type="match status" value="1"/>
</dbReference>
<evidence type="ECO:0000256" key="5">
    <source>
        <dbReference type="SAM" id="MobiDB-lite"/>
    </source>
</evidence>
<protein>
    <recommendedName>
        <fullName evidence="8">Transcriptional coactivator Hfi1/Transcriptional adapter 1</fullName>
    </recommendedName>
</protein>
<dbReference type="CDD" id="cd22933">
    <property type="entry name" value="HFD_HFI1"/>
    <property type="match status" value="1"/>
</dbReference>
<dbReference type="Pfam" id="PF12767">
    <property type="entry name" value="SAGA-Tad1"/>
    <property type="match status" value="1"/>
</dbReference>
<evidence type="ECO:0000256" key="1">
    <source>
        <dbReference type="ARBA" id="ARBA00004123"/>
    </source>
</evidence>
<feature type="compositionally biased region" description="Basic and acidic residues" evidence="5">
    <location>
        <begin position="203"/>
        <end position="214"/>
    </location>
</feature>
<gene>
    <name evidence="6" type="ORF">NE237_027491</name>
</gene>
<dbReference type="InterPro" id="IPR024738">
    <property type="entry name" value="Hfi1/Tada1"/>
</dbReference>
<evidence type="ECO:0000256" key="2">
    <source>
        <dbReference type="ARBA" id="ARBA00023015"/>
    </source>
</evidence>
<organism evidence="6 7">
    <name type="scientific">Protea cynaroides</name>
    <dbReference type="NCBI Taxonomy" id="273540"/>
    <lineage>
        <taxon>Eukaryota</taxon>
        <taxon>Viridiplantae</taxon>
        <taxon>Streptophyta</taxon>
        <taxon>Embryophyta</taxon>
        <taxon>Tracheophyta</taxon>
        <taxon>Spermatophyta</taxon>
        <taxon>Magnoliopsida</taxon>
        <taxon>Proteales</taxon>
        <taxon>Proteaceae</taxon>
        <taxon>Protea</taxon>
    </lineage>
</organism>
<keyword evidence="3" id="KW-0804">Transcription</keyword>